<dbReference type="RefSeq" id="XP_027608239.1">
    <property type="nucleotide sequence ID" value="XM_027752438.1"/>
</dbReference>
<dbReference type="OrthoDB" id="2595043at2759"/>
<evidence type="ECO:0000313" key="2">
    <source>
        <dbReference type="Proteomes" id="UP000287166"/>
    </source>
</evidence>
<dbReference type="Proteomes" id="UP000287166">
    <property type="component" value="Unassembled WGS sequence"/>
</dbReference>
<reference evidence="1 2" key="1">
    <citation type="journal article" date="2018" name="Sci. Rep.">
        <title>Genome sequence of the cauliflower mushroom Sparassis crispa (Hanabiratake) and its association with beneficial usage.</title>
        <authorList>
            <person name="Kiyama R."/>
            <person name="Furutani Y."/>
            <person name="Kawaguchi K."/>
            <person name="Nakanishi T."/>
        </authorList>
    </citation>
    <scope>NUCLEOTIDE SEQUENCE [LARGE SCALE GENOMIC DNA]</scope>
</reference>
<sequence length="114" mass="12445">MEEDSSLEPTLQSDISLLTALLAQDQSDENDPDIAELLRRLETADGVAKGVESRLDAIIGDLDSILGTLEPNEQIVVSEEVRISREGDTVTEEASRVVVREKLEPEVGADAREK</sequence>
<organism evidence="1 2">
    <name type="scientific">Sparassis crispa</name>
    <dbReference type="NCBI Taxonomy" id="139825"/>
    <lineage>
        <taxon>Eukaryota</taxon>
        <taxon>Fungi</taxon>
        <taxon>Dikarya</taxon>
        <taxon>Basidiomycota</taxon>
        <taxon>Agaricomycotina</taxon>
        <taxon>Agaricomycetes</taxon>
        <taxon>Polyporales</taxon>
        <taxon>Sparassidaceae</taxon>
        <taxon>Sparassis</taxon>
    </lineage>
</organism>
<name>A0A401G581_9APHY</name>
<protein>
    <submittedName>
        <fullName evidence="1">Uncharacterized protein</fullName>
    </submittedName>
</protein>
<dbReference type="GeneID" id="38774243"/>
<gene>
    <name evidence="1" type="ORF">SCP_0101990</name>
</gene>
<dbReference type="InParanoid" id="A0A401G581"/>
<dbReference type="AlphaFoldDB" id="A0A401G581"/>
<proteinExistence type="predicted"/>
<accession>A0A401G581</accession>
<evidence type="ECO:0000313" key="1">
    <source>
        <dbReference type="EMBL" id="GBE77326.1"/>
    </source>
</evidence>
<keyword evidence="2" id="KW-1185">Reference proteome</keyword>
<comment type="caution">
    <text evidence="1">The sequence shown here is derived from an EMBL/GenBank/DDBJ whole genome shotgun (WGS) entry which is preliminary data.</text>
</comment>
<dbReference type="EMBL" id="BFAD01000001">
    <property type="protein sequence ID" value="GBE77326.1"/>
    <property type="molecule type" value="Genomic_DNA"/>
</dbReference>